<name>A0ABR9ZNM5_9FIRM</name>
<dbReference type="Pfam" id="PF13673">
    <property type="entry name" value="Acetyltransf_10"/>
    <property type="match status" value="1"/>
</dbReference>
<reference evidence="4 5" key="1">
    <citation type="submission" date="2020-11" db="EMBL/GenBank/DDBJ databases">
        <title>Fusibacter basophilias sp. nov.</title>
        <authorList>
            <person name="Qiu D."/>
        </authorList>
    </citation>
    <scope>NUCLEOTIDE SEQUENCE [LARGE SCALE GENOMIC DNA]</scope>
    <source>
        <strain evidence="4 5">Q10-2</strain>
    </source>
</reference>
<dbReference type="RefSeq" id="WP_194700291.1">
    <property type="nucleotide sequence ID" value="NZ_JADKNH010000001.1"/>
</dbReference>
<comment type="caution">
    <text evidence="4">The sequence shown here is derived from an EMBL/GenBank/DDBJ whole genome shotgun (WGS) entry which is preliminary data.</text>
</comment>
<evidence type="ECO:0000256" key="2">
    <source>
        <dbReference type="ARBA" id="ARBA00023315"/>
    </source>
</evidence>
<sequence length="143" mass="16936">MIRRMNNIDNEINEVMDIWLESTIKAHDFIPEDYWRKNYDMVKDVYIPQSETYLYIEDGKILGFVSIINKEFIGALFVSRRQQGMGIGKKLIEFSKALYKVLSLAVYKENYQAVRFYESVGFKCIREQLNEDTNEAEYIMSTD</sequence>
<dbReference type="InterPro" id="IPR016181">
    <property type="entry name" value="Acyl_CoA_acyltransferase"/>
</dbReference>
<organism evidence="4 5">
    <name type="scientific">Fusibacter ferrireducens</name>
    <dbReference type="NCBI Taxonomy" id="2785058"/>
    <lineage>
        <taxon>Bacteria</taxon>
        <taxon>Bacillati</taxon>
        <taxon>Bacillota</taxon>
        <taxon>Clostridia</taxon>
        <taxon>Eubacteriales</taxon>
        <taxon>Eubacteriales Family XII. Incertae Sedis</taxon>
        <taxon>Fusibacter</taxon>
    </lineage>
</organism>
<keyword evidence="1 4" id="KW-0808">Transferase</keyword>
<dbReference type="EC" id="2.3.1.-" evidence="4"/>
<dbReference type="CDD" id="cd04301">
    <property type="entry name" value="NAT_SF"/>
    <property type="match status" value="1"/>
</dbReference>
<evidence type="ECO:0000256" key="1">
    <source>
        <dbReference type="ARBA" id="ARBA00022679"/>
    </source>
</evidence>
<accession>A0ABR9ZNM5</accession>
<dbReference type="SUPFAM" id="SSF55729">
    <property type="entry name" value="Acyl-CoA N-acyltransferases (Nat)"/>
    <property type="match status" value="1"/>
</dbReference>
<dbReference type="Gene3D" id="3.40.630.30">
    <property type="match status" value="1"/>
</dbReference>
<evidence type="ECO:0000313" key="4">
    <source>
        <dbReference type="EMBL" id="MBF4692068.1"/>
    </source>
</evidence>
<dbReference type="Proteomes" id="UP000614200">
    <property type="component" value="Unassembled WGS sequence"/>
</dbReference>
<feature type="domain" description="N-acetyltransferase" evidence="3">
    <location>
        <begin position="1"/>
        <end position="143"/>
    </location>
</feature>
<dbReference type="PROSITE" id="PS51186">
    <property type="entry name" value="GNAT"/>
    <property type="match status" value="1"/>
</dbReference>
<gene>
    <name evidence="4" type="ORF">ISU02_03010</name>
</gene>
<dbReference type="EMBL" id="JADKNH010000001">
    <property type="protein sequence ID" value="MBF4692068.1"/>
    <property type="molecule type" value="Genomic_DNA"/>
</dbReference>
<dbReference type="PANTHER" id="PTHR43800">
    <property type="entry name" value="PEPTIDYL-LYSINE N-ACETYLTRANSFERASE YJAB"/>
    <property type="match status" value="1"/>
</dbReference>
<keyword evidence="5" id="KW-1185">Reference proteome</keyword>
<dbReference type="PANTHER" id="PTHR43800:SF1">
    <property type="entry name" value="PEPTIDYL-LYSINE N-ACETYLTRANSFERASE YJAB"/>
    <property type="match status" value="1"/>
</dbReference>
<dbReference type="NCBIfam" id="NF007853">
    <property type="entry name" value="PRK10562.1"/>
    <property type="match status" value="1"/>
</dbReference>
<dbReference type="GO" id="GO:0016746">
    <property type="term" value="F:acyltransferase activity"/>
    <property type="evidence" value="ECO:0007669"/>
    <property type="project" value="UniProtKB-KW"/>
</dbReference>
<dbReference type="InterPro" id="IPR000182">
    <property type="entry name" value="GNAT_dom"/>
</dbReference>
<evidence type="ECO:0000313" key="5">
    <source>
        <dbReference type="Proteomes" id="UP000614200"/>
    </source>
</evidence>
<protein>
    <submittedName>
        <fullName evidence="4">N-acetyltransferase</fullName>
        <ecNumber evidence="4">2.3.1.-</ecNumber>
    </submittedName>
</protein>
<proteinExistence type="predicted"/>
<keyword evidence="2 4" id="KW-0012">Acyltransferase</keyword>
<evidence type="ECO:0000259" key="3">
    <source>
        <dbReference type="PROSITE" id="PS51186"/>
    </source>
</evidence>